<feature type="chain" id="PRO_5020623973" description="DUF5777 domain-containing protein" evidence="1">
    <location>
        <begin position="24"/>
        <end position="315"/>
    </location>
</feature>
<evidence type="ECO:0000256" key="1">
    <source>
        <dbReference type="SAM" id="SignalP"/>
    </source>
</evidence>
<evidence type="ECO:0000313" key="4">
    <source>
        <dbReference type="Proteomes" id="UP000309488"/>
    </source>
</evidence>
<reference evidence="3 4" key="1">
    <citation type="submission" date="2019-04" db="EMBL/GenBank/DDBJ databases">
        <title>Pedobacter sp. RP-3-22 sp. nov., isolated from Arctic soil.</title>
        <authorList>
            <person name="Dahal R.H."/>
            <person name="Kim D.-U."/>
        </authorList>
    </citation>
    <scope>NUCLEOTIDE SEQUENCE [LARGE SCALE GENOMIC DNA]</scope>
    <source>
        <strain evidence="3 4">RP-3-22</strain>
    </source>
</reference>
<keyword evidence="4" id="KW-1185">Reference proteome</keyword>
<dbReference type="AlphaFoldDB" id="A0A4U1CT09"/>
<evidence type="ECO:0000313" key="3">
    <source>
        <dbReference type="EMBL" id="TKC12271.1"/>
    </source>
</evidence>
<feature type="domain" description="DUF5777" evidence="2">
    <location>
        <begin position="46"/>
        <end position="298"/>
    </location>
</feature>
<protein>
    <recommendedName>
        <fullName evidence="2">DUF5777 domain-containing protein</fullName>
    </recommendedName>
</protein>
<dbReference type="OrthoDB" id="1117410at2"/>
<dbReference type="Proteomes" id="UP000309488">
    <property type="component" value="Unassembled WGS sequence"/>
</dbReference>
<dbReference type="EMBL" id="SWBR01000001">
    <property type="protein sequence ID" value="TKC12271.1"/>
    <property type="molecule type" value="Genomic_DNA"/>
</dbReference>
<feature type="signal peptide" evidence="1">
    <location>
        <begin position="1"/>
        <end position="23"/>
    </location>
</feature>
<organism evidence="3 4">
    <name type="scientific">Pedobacter polaris</name>
    <dbReference type="NCBI Taxonomy" id="2571273"/>
    <lineage>
        <taxon>Bacteria</taxon>
        <taxon>Pseudomonadati</taxon>
        <taxon>Bacteroidota</taxon>
        <taxon>Sphingobacteriia</taxon>
        <taxon>Sphingobacteriales</taxon>
        <taxon>Sphingobacteriaceae</taxon>
        <taxon>Pedobacter</taxon>
    </lineage>
</organism>
<accession>A0A4U1CT09</accession>
<proteinExistence type="predicted"/>
<dbReference type="InterPro" id="IPR045916">
    <property type="entry name" value="DUF5777"/>
</dbReference>
<dbReference type="Pfam" id="PF19089">
    <property type="entry name" value="DUF5777"/>
    <property type="match status" value="1"/>
</dbReference>
<sequence>MTKNKLLIYLFLIMTLLALRASAQTTDSLLNSLDSSKKYNKVESTFKATHIVLSHSTETQKKHDLDLRIRHHFGDIGGEFGSAHTLYGLDVATDLFIGLDYGVSDKLTIGIGRSKHDELFDLYIKQKLIQQKKDSGMPFNLTFLAQIGLVARAPFATTEFANYSDRITYLIQPILSRKFSSRISLQVMPSYLLRSVSADQNDPENIFSIGFAGRVKLTKRLSFVADYTMVSGLSRPNNLTVPLYNPLGVGLEIETGGHIFSLNFMNSEYITENNFIANTKKSWTEGGVRFGFTISRNFSLFKSKNKDPNTKSTIY</sequence>
<comment type="caution">
    <text evidence="3">The sequence shown here is derived from an EMBL/GenBank/DDBJ whole genome shotgun (WGS) entry which is preliminary data.</text>
</comment>
<dbReference type="RefSeq" id="WP_136838183.1">
    <property type="nucleotide sequence ID" value="NZ_SWBR01000001.1"/>
</dbReference>
<name>A0A4U1CT09_9SPHI</name>
<gene>
    <name evidence="3" type="ORF">FA048_01230</name>
</gene>
<keyword evidence="1" id="KW-0732">Signal</keyword>
<evidence type="ECO:0000259" key="2">
    <source>
        <dbReference type="Pfam" id="PF19089"/>
    </source>
</evidence>